<evidence type="ECO:0000256" key="17">
    <source>
        <dbReference type="SAM" id="MobiDB-lite"/>
    </source>
</evidence>
<evidence type="ECO:0000256" key="13">
    <source>
        <dbReference type="ARBA" id="ARBA00023136"/>
    </source>
</evidence>
<accession>A0A066WAJ3</accession>
<dbReference type="InterPro" id="IPR007130">
    <property type="entry name" value="DAGAT"/>
</dbReference>
<proteinExistence type="inferred from homology"/>
<evidence type="ECO:0000256" key="7">
    <source>
        <dbReference type="ARBA" id="ARBA00022679"/>
    </source>
</evidence>
<gene>
    <name evidence="18" type="ORF">K437DRAFT_255249</name>
</gene>
<comment type="pathway">
    <text evidence="3">Lipid metabolism.</text>
</comment>
<evidence type="ECO:0000256" key="10">
    <source>
        <dbReference type="ARBA" id="ARBA00022824"/>
    </source>
</evidence>
<protein>
    <recommendedName>
        <fullName evidence="5 16">Diacylglycerol O-acyltransferase</fullName>
        <ecNumber evidence="5 16">2.3.1.20</ecNumber>
    </recommendedName>
</protein>
<dbReference type="OMA" id="IMGVACT"/>
<organism evidence="18 19">
    <name type="scientific">Tilletiaria anomala (strain ATCC 24038 / CBS 436.72 / UBC 951)</name>
    <dbReference type="NCBI Taxonomy" id="1037660"/>
    <lineage>
        <taxon>Eukaryota</taxon>
        <taxon>Fungi</taxon>
        <taxon>Dikarya</taxon>
        <taxon>Basidiomycota</taxon>
        <taxon>Ustilaginomycotina</taxon>
        <taxon>Exobasidiomycetes</taxon>
        <taxon>Georgefischeriales</taxon>
        <taxon>Tilletiariaceae</taxon>
        <taxon>Tilletiaria</taxon>
    </lineage>
</organism>
<comment type="caution">
    <text evidence="18">The sequence shown here is derived from an EMBL/GenBank/DDBJ whole genome shotgun (WGS) entry which is preliminary data.</text>
</comment>
<dbReference type="PANTHER" id="PTHR12317">
    <property type="entry name" value="DIACYLGLYCEROL O-ACYLTRANSFERASE"/>
    <property type="match status" value="1"/>
</dbReference>
<keyword evidence="19" id="KW-1185">Reference proteome</keyword>
<dbReference type="AlphaFoldDB" id="A0A066WAJ3"/>
<keyword evidence="7 18" id="KW-0808">Transferase</keyword>
<dbReference type="CDD" id="cd07987">
    <property type="entry name" value="LPLAT_MGAT-like"/>
    <property type="match status" value="1"/>
</dbReference>
<evidence type="ECO:0000256" key="5">
    <source>
        <dbReference type="ARBA" id="ARBA00013244"/>
    </source>
</evidence>
<dbReference type="PANTHER" id="PTHR12317:SF0">
    <property type="entry name" value="ACYLTRANSFERASE"/>
    <property type="match status" value="1"/>
</dbReference>
<keyword evidence="9" id="KW-0319">Glycerol metabolism</keyword>
<dbReference type="GO" id="GO:0006071">
    <property type="term" value="P:glycerol metabolic process"/>
    <property type="evidence" value="ECO:0007669"/>
    <property type="project" value="UniProtKB-UniRule"/>
</dbReference>
<comment type="pathway">
    <text evidence="2 16">Glycerolipid metabolism; triacylglycerol biosynthesis.</text>
</comment>
<keyword evidence="6 16" id="KW-0444">Lipid biosynthesis</keyword>
<keyword evidence="10 16" id="KW-0256">Endoplasmic reticulum</keyword>
<evidence type="ECO:0000256" key="4">
    <source>
        <dbReference type="ARBA" id="ARBA00005420"/>
    </source>
</evidence>
<evidence type="ECO:0000256" key="14">
    <source>
        <dbReference type="ARBA" id="ARBA00023315"/>
    </source>
</evidence>
<dbReference type="RefSeq" id="XP_013244359.1">
    <property type="nucleotide sequence ID" value="XM_013388905.1"/>
</dbReference>
<dbReference type="Pfam" id="PF03982">
    <property type="entry name" value="DAGAT"/>
    <property type="match status" value="1"/>
</dbReference>
<evidence type="ECO:0000313" key="18">
    <source>
        <dbReference type="EMBL" id="KDN49573.1"/>
    </source>
</evidence>
<evidence type="ECO:0000256" key="6">
    <source>
        <dbReference type="ARBA" id="ARBA00022516"/>
    </source>
</evidence>
<keyword evidence="13 16" id="KW-0472">Membrane</keyword>
<dbReference type="GO" id="GO:0004144">
    <property type="term" value="F:diacylglycerol O-acyltransferase activity"/>
    <property type="evidence" value="ECO:0007669"/>
    <property type="project" value="UniProtKB-UniRule"/>
</dbReference>
<evidence type="ECO:0000313" key="19">
    <source>
        <dbReference type="Proteomes" id="UP000027361"/>
    </source>
</evidence>
<feature type="region of interest" description="Disordered" evidence="17">
    <location>
        <begin position="59"/>
        <end position="87"/>
    </location>
</feature>
<comment type="subcellular location">
    <subcellularLocation>
        <location evidence="1 16">Endoplasmic reticulum membrane</location>
        <topology evidence="1 16">Multi-pass membrane protein</topology>
    </subcellularLocation>
</comment>
<dbReference type="UniPathway" id="UPA00282"/>
<dbReference type="EMBL" id="JMSN01000021">
    <property type="protein sequence ID" value="KDN49573.1"/>
    <property type="molecule type" value="Genomic_DNA"/>
</dbReference>
<keyword evidence="14 16" id="KW-0012">Acyltransferase</keyword>
<feature type="transmembrane region" description="Helical" evidence="16">
    <location>
        <begin position="106"/>
        <end position="124"/>
    </location>
</feature>
<evidence type="ECO:0000256" key="16">
    <source>
        <dbReference type="RuleBase" id="RU367023"/>
    </source>
</evidence>
<name>A0A066WAJ3_TILAU</name>
<dbReference type="FunCoup" id="A0A066WAJ3">
    <property type="interactions" value="76"/>
</dbReference>
<dbReference type="InParanoid" id="A0A066WAJ3"/>
<keyword evidence="8 16" id="KW-0812">Transmembrane</keyword>
<comment type="similarity">
    <text evidence="4 16">Belongs to the diacylglycerol acyltransferase family.</text>
</comment>
<evidence type="ECO:0000256" key="8">
    <source>
        <dbReference type="ARBA" id="ARBA00022692"/>
    </source>
</evidence>
<evidence type="ECO:0000256" key="3">
    <source>
        <dbReference type="ARBA" id="ARBA00005189"/>
    </source>
</evidence>
<keyword evidence="11 16" id="KW-1133">Transmembrane helix</keyword>
<evidence type="ECO:0000256" key="1">
    <source>
        <dbReference type="ARBA" id="ARBA00004477"/>
    </source>
</evidence>
<keyword evidence="12 16" id="KW-0443">Lipid metabolism</keyword>
<dbReference type="HOGENOM" id="CLU_023995_3_2_1"/>
<evidence type="ECO:0000256" key="9">
    <source>
        <dbReference type="ARBA" id="ARBA00022798"/>
    </source>
</evidence>
<dbReference type="STRING" id="1037660.A0A066WAJ3"/>
<dbReference type="Proteomes" id="UP000027361">
    <property type="component" value="Unassembled WGS sequence"/>
</dbReference>
<reference evidence="18 19" key="1">
    <citation type="submission" date="2014-05" db="EMBL/GenBank/DDBJ databases">
        <title>Draft genome sequence of a rare smut relative, Tilletiaria anomala UBC 951.</title>
        <authorList>
            <consortium name="DOE Joint Genome Institute"/>
            <person name="Toome M."/>
            <person name="Kuo A."/>
            <person name="Henrissat B."/>
            <person name="Lipzen A."/>
            <person name="Tritt A."/>
            <person name="Yoshinaga Y."/>
            <person name="Zane M."/>
            <person name="Barry K."/>
            <person name="Grigoriev I.V."/>
            <person name="Spatafora J.W."/>
            <person name="Aimea M.C."/>
        </authorList>
    </citation>
    <scope>NUCLEOTIDE SEQUENCE [LARGE SCALE GENOMIC DNA]</scope>
    <source>
        <strain evidence="18 19">UBC 951</strain>
    </source>
</reference>
<evidence type="ECO:0000256" key="11">
    <source>
        <dbReference type="ARBA" id="ARBA00022989"/>
    </source>
</evidence>
<sequence length="419" mass="47102">MAIFSFWNRTEPASATAGARAPAYEPVFLDADDDEKHGRNGHAVDAHKGAVEGLHASIGAGDAAQSDDKQRAEREAEKAKERETARSHSIRFAPLSIPRHRRLQTTAVLLWEILLPLGLLVFFFLWSIPILWPVLFPYLIWVLLVDRAPESGGRRVTWVRRLPVWRYFAEYYPVSLIKTADLPADRPYVFGYHPHGIIGVGAVANFATEATEFATSFPGLRPHLLTLATNFQIPIFRDVIMSFGMCSVSKHSCERILRKGPGNCITIVVGGATESLKAHPGTADLTLRRRLGFIKIAIRAGADLVPVFSFGENDIFQQLSNEKGTAVYAFQKRFQSVFGFTLPLFHGRGIFNYHLGLLPYRHPIVSVVGRPIHVQKTANPSKEMLEDIQRQYIDELMRIWDTWKDAYAANRTKELTIVD</sequence>
<evidence type="ECO:0000256" key="12">
    <source>
        <dbReference type="ARBA" id="ARBA00023098"/>
    </source>
</evidence>
<dbReference type="EC" id="2.3.1.20" evidence="5 16"/>
<comment type="caution">
    <text evidence="16">Lacks conserved residue(s) required for the propagation of feature annotation.</text>
</comment>
<dbReference type="GO" id="GO:0005789">
    <property type="term" value="C:endoplasmic reticulum membrane"/>
    <property type="evidence" value="ECO:0007669"/>
    <property type="project" value="UniProtKB-SubCell"/>
</dbReference>
<evidence type="ECO:0000256" key="2">
    <source>
        <dbReference type="ARBA" id="ARBA00004771"/>
    </source>
</evidence>
<feature type="compositionally biased region" description="Basic and acidic residues" evidence="17">
    <location>
        <begin position="66"/>
        <end position="86"/>
    </location>
</feature>
<comment type="catalytic activity">
    <reaction evidence="15 16">
        <text>an acyl-CoA + a 1,2-diacyl-sn-glycerol = a triacyl-sn-glycerol + CoA</text>
        <dbReference type="Rhea" id="RHEA:10868"/>
        <dbReference type="ChEBI" id="CHEBI:17815"/>
        <dbReference type="ChEBI" id="CHEBI:57287"/>
        <dbReference type="ChEBI" id="CHEBI:58342"/>
        <dbReference type="ChEBI" id="CHEBI:64615"/>
        <dbReference type="EC" id="2.3.1.20"/>
    </reaction>
</comment>
<dbReference type="GeneID" id="25264098"/>
<comment type="function">
    <text evidence="16">Catalyzes the terminal and only committed step in triacylglycerol synthesis by using diacylglycerol and fatty acyl CoA as substrates.</text>
</comment>
<dbReference type="GO" id="GO:0019432">
    <property type="term" value="P:triglyceride biosynthetic process"/>
    <property type="evidence" value="ECO:0007669"/>
    <property type="project" value="UniProtKB-UniRule"/>
</dbReference>
<evidence type="ECO:0000256" key="15">
    <source>
        <dbReference type="ARBA" id="ARBA00048109"/>
    </source>
</evidence>
<dbReference type="OrthoDB" id="264532at2759"/>